<protein>
    <submittedName>
        <fullName evidence="2">Uncharacterized protein</fullName>
    </submittedName>
</protein>
<reference evidence="2 3" key="1">
    <citation type="submission" date="2021-06" db="EMBL/GenBank/DDBJ databases">
        <title>Actinoplanes lichenicola sp. nov., and Actinoplanes ovalisporus sp. nov., isolated from lichen in Thailand.</title>
        <authorList>
            <person name="Saeng-In P."/>
            <person name="Kanchanasin P."/>
            <person name="Yuki M."/>
            <person name="Kudo T."/>
            <person name="Ohkuma M."/>
            <person name="Phongsopitanun W."/>
            <person name="Tanasupawat S."/>
        </authorList>
    </citation>
    <scope>NUCLEOTIDE SEQUENCE [LARGE SCALE GENOMIC DNA]</scope>
    <source>
        <strain evidence="2 3">NBRC 110975</strain>
    </source>
</reference>
<feature type="chain" id="PRO_5045639944" evidence="1">
    <location>
        <begin position="21"/>
        <end position="129"/>
    </location>
</feature>
<organism evidence="2 3">
    <name type="scientific">Paractinoplanes bogorensis</name>
    <dbReference type="NCBI Taxonomy" id="1610840"/>
    <lineage>
        <taxon>Bacteria</taxon>
        <taxon>Bacillati</taxon>
        <taxon>Actinomycetota</taxon>
        <taxon>Actinomycetes</taxon>
        <taxon>Micromonosporales</taxon>
        <taxon>Micromonosporaceae</taxon>
        <taxon>Paractinoplanes</taxon>
    </lineage>
</organism>
<name>A0ABS5YQR5_9ACTN</name>
<sequence length="129" mass="13239">MLAVAVAAGALIAVAPVPWSSTLDGATAAGQRWTEPSSTGVFSDLVVQGTLTGGGIGCHAVWTRFTYDLFPAPPSKVAQVCGAGTAPVSLRVSYRPTTTGSITVCRGTENVQNCAAWQSITSWPVRTTA</sequence>
<evidence type="ECO:0000313" key="2">
    <source>
        <dbReference type="EMBL" id="MBU2665789.1"/>
    </source>
</evidence>
<dbReference type="EMBL" id="JAHKKG010000006">
    <property type="protein sequence ID" value="MBU2665789.1"/>
    <property type="molecule type" value="Genomic_DNA"/>
</dbReference>
<evidence type="ECO:0000256" key="1">
    <source>
        <dbReference type="SAM" id="SignalP"/>
    </source>
</evidence>
<comment type="caution">
    <text evidence="2">The sequence shown here is derived from an EMBL/GenBank/DDBJ whole genome shotgun (WGS) entry which is preliminary data.</text>
</comment>
<proteinExistence type="predicted"/>
<evidence type="ECO:0000313" key="3">
    <source>
        <dbReference type="Proteomes" id="UP001519654"/>
    </source>
</evidence>
<gene>
    <name evidence="2" type="ORF">KOI35_19960</name>
</gene>
<keyword evidence="3" id="KW-1185">Reference proteome</keyword>
<dbReference type="RefSeq" id="WP_215789018.1">
    <property type="nucleotide sequence ID" value="NZ_JAHKKG010000006.1"/>
</dbReference>
<dbReference type="Proteomes" id="UP001519654">
    <property type="component" value="Unassembled WGS sequence"/>
</dbReference>
<accession>A0ABS5YQR5</accession>
<keyword evidence="1" id="KW-0732">Signal</keyword>
<feature type="signal peptide" evidence="1">
    <location>
        <begin position="1"/>
        <end position="20"/>
    </location>
</feature>